<dbReference type="AlphaFoldDB" id="A0A4Y2MRA8"/>
<evidence type="ECO:0000313" key="1">
    <source>
        <dbReference type="EMBL" id="GBN28900.1"/>
    </source>
</evidence>
<gene>
    <name evidence="1" type="ORF">AVEN_190055_1</name>
</gene>
<name>A0A4Y2MRA8_ARAVE</name>
<protein>
    <submittedName>
        <fullName evidence="1">Uncharacterized protein</fullName>
    </submittedName>
</protein>
<proteinExistence type="predicted"/>
<keyword evidence="2" id="KW-1185">Reference proteome</keyword>
<organism evidence="1 2">
    <name type="scientific">Araneus ventricosus</name>
    <name type="common">Orbweaver spider</name>
    <name type="synonym">Epeira ventricosa</name>
    <dbReference type="NCBI Taxonomy" id="182803"/>
    <lineage>
        <taxon>Eukaryota</taxon>
        <taxon>Metazoa</taxon>
        <taxon>Ecdysozoa</taxon>
        <taxon>Arthropoda</taxon>
        <taxon>Chelicerata</taxon>
        <taxon>Arachnida</taxon>
        <taxon>Araneae</taxon>
        <taxon>Araneomorphae</taxon>
        <taxon>Entelegynae</taxon>
        <taxon>Araneoidea</taxon>
        <taxon>Araneidae</taxon>
        <taxon>Araneus</taxon>
    </lineage>
</organism>
<accession>A0A4Y2MRA8</accession>
<sequence length="157" mass="17022">MQSCCPAVASDAELVAPAVASDAELVSPPWPQGRMQSYVSCRGSQMQSSLPWPQMQKAGVSRRGLRCRAGVSRRGLRCSAGVSLPWPQDAVRCSPPWPPRRRKQVPAVFPADAVMVGLPAVFPDAVMVSPPYLRRSDGVPCRGLRCSDGVSPPWPRW</sequence>
<comment type="caution">
    <text evidence="1">The sequence shown here is derived from an EMBL/GenBank/DDBJ whole genome shotgun (WGS) entry which is preliminary data.</text>
</comment>
<reference evidence="1 2" key="1">
    <citation type="journal article" date="2019" name="Sci. Rep.">
        <title>Orb-weaving spider Araneus ventricosus genome elucidates the spidroin gene catalogue.</title>
        <authorList>
            <person name="Kono N."/>
            <person name="Nakamura H."/>
            <person name="Ohtoshi R."/>
            <person name="Moran D.A.P."/>
            <person name="Shinohara A."/>
            <person name="Yoshida Y."/>
            <person name="Fujiwara M."/>
            <person name="Mori M."/>
            <person name="Tomita M."/>
            <person name="Arakawa K."/>
        </authorList>
    </citation>
    <scope>NUCLEOTIDE SEQUENCE [LARGE SCALE GENOMIC DNA]</scope>
</reference>
<evidence type="ECO:0000313" key="2">
    <source>
        <dbReference type="Proteomes" id="UP000499080"/>
    </source>
</evidence>
<dbReference type="EMBL" id="BGPR01007707">
    <property type="protein sequence ID" value="GBN28900.1"/>
    <property type="molecule type" value="Genomic_DNA"/>
</dbReference>
<dbReference type="Proteomes" id="UP000499080">
    <property type="component" value="Unassembled WGS sequence"/>
</dbReference>